<dbReference type="InterPro" id="IPR023144">
    <property type="entry name" value="Phe_NH3-lyase_shielding_dom_sf"/>
</dbReference>
<dbReference type="InterPro" id="IPR001106">
    <property type="entry name" value="Aromatic_Lyase"/>
</dbReference>
<proteinExistence type="inferred from homology"/>
<gene>
    <name evidence="7" type="primary">LOC112283318</name>
    <name evidence="6" type="ORF">PHYPA_000813</name>
</gene>
<dbReference type="Proteomes" id="UP000006727">
    <property type="component" value="Chromosome 1"/>
</dbReference>
<keyword evidence="4" id="KW-0456">Lyase</keyword>
<dbReference type="SUPFAM" id="SSF48557">
    <property type="entry name" value="L-aspartase-like"/>
    <property type="match status" value="2"/>
</dbReference>
<keyword evidence="3" id="KW-0587">Phenylpropanoid metabolism</keyword>
<name>A0A2K1L8M6_PHYPA</name>
<dbReference type="OrthoDB" id="10051290at2759"/>
<comment type="similarity">
    <text evidence="2">Belongs to the PAL/histidase family.</text>
</comment>
<protein>
    <recommendedName>
        <fullName evidence="9">Phenylalanine ammonia-lyase</fullName>
    </recommendedName>
</protein>
<dbReference type="STRING" id="3218.A0A2K1L8M6"/>
<evidence type="ECO:0000256" key="4">
    <source>
        <dbReference type="ARBA" id="ARBA00023239"/>
    </source>
</evidence>
<evidence type="ECO:0000256" key="1">
    <source>
        <dbReference type="ARBA" id="ARBA00005138"/>
    </source>
</evidence>
<evidence type="ECO:0000313" key="8">
    <source>
        <dbReference type="Proteomes" id="UP000006727"/>
    </source>
</evidence>
<sequence length="245" mass="26860">MPMAMPGQEVDNRGTDHCNGVDHSNGHHDPMLVDSSAFCISAPLPALSADPLNWKRTAKAMEGSHLDEVKSFIRTFSESTFVSLEGVSLTIAHVAAVARRPELQVRLDAATAKKLVDQSSDWALVQHALQTNKSDKQAASSTFNLIAAFEEELKVRLQTEVPQIREAYDNKGYSPVPNRIENCRTYPLYKFVRNGLKTQLLSGLRTISPGQEIEKVYDAICEGKHVAPLLECIGGWNGAPGPFSC</sequence>
<dbReference type="AlphaFoldDB" id="A0A2K1L8M6"/>
<reference evidence="6 8" key="1">
    <citation type="journal article" date="2008" name="Science">
        <title>The Physcomitrella genome reveals evolutionary insights into the conquest of land by plants.</title>
        <authorList>
            <person name="Rensing S."/>
            <person name="Lang D."/>
            <person name="Zimmer A."/>
            <person name="Terry A."/>
            <person name="Salamov A."/>
            <person name="Shapiro H."/>
            <person name="Nishiyama T."/>
            <person name="Perroud P.-F."/>
            <person name="Lindquist E."/>
            <person name="Kamisugi Y."/>
            <person name="Tanahashi T."/>
            <person name="Sakakibara K."/>
            <person name="Fujita T."/>
            <person name="Oishi K."/>
            <person name="Shin-I T."/>
            <person name="Kuroki Y."/>
            <person name="Toyoda A."/>
            <person name="Suzuki Y."/>
            <person name="Hashimoto A."/>
            <person name="Yamaguchi K."/>
            <person name="Sugano A."/>
            <person name="Kohara Y."/>
            <person name="Fujiyama A."/>
            <person name="Anterola A."/>
            <person name="Aoki S."/>
            <person name="Ashton N."/>
            <person name="Barbazuk W.B."/>
            <person name="Barker E."/>
            <person name="Bennetzen J."/>
            <person name="Bezanilla M."/>
            <person name="Blankenship R."/>
            <person name="Cho S.H."/>
            <person name="Dutcher S."/>
            <person name="Estelle M."/>
            <person name="Fawcett J.A."/>
            <person name="Gundlach H."/>
            <person name="Hanada K."/>
            <person name="Heyl A."/>
            <person name="Hicks K.A."/>
            <person name="Hugh J."/>
            <person name="Lohr M."/>
            <person name="Mayer K."/>
            <person name="Melkozernov A."/>
            <person name="Murata T."/>
            <person name="Nelson D."/>
            <person name="Pils B."/>
            <person name="Prigge M."/>
            <person name="Reiss B."/>
            <person name="Renner T."/>
            <person name="Rombauts S."/>
            <person name="Rushton P."/>
            <person name="Sanderfoot A."/>
            <person name="Schween G."/>
            <person name="Shiu S.-H."/>
            <person name="Stueber K."/>
            <person name="Theodoulou F.L."/>
            <person name="Tu H."/>
            <person name="Van de Peer Y."/>
            <person name="Verrier P.J."/>
            <person name="Waters E."/>
            <person name="Wood A."/>
            <person name="Yang L."/>
            <person name="Cove D."/>
            <person name="Cuming A."/>
            <person name="Hasebe M."/>
            <person name="Lucas S."/>
            <person name="Mishler D.B."/>
            <person name="Reski R."/>
            <person name="Grigoriev I."/>
            <person name="Quatrano R.S."/>
            <person name="Boore J.L."/>
        </authorList>
    </citation>
    <scope>NUCLEOTIDE SEQUENCE [LARGE SCALE GENOMIC DNA]</scope>
    <source>
        <strain evidence="7 8">cv. Gransden 2004</strain>
    </source>
</reference>
<evidence type="ECO:0000256" key="2">
    <source>
        <dbReference type="ARBA" id="ARBA00007238"/>
    </source>
</evidence>
<feature type="region of interest" description="Disordered" evidence="5">
    <location>
        <begin position="1"/>
        <end position="23"/>
    </location>
</feature>
<evidence type="ECO:0000256" key="5">
    <source>
        <dbReference type="SAM" id="MobiDB-lite"/>
    </source>
</evidence>
<dbReference type="Gene3D" id="1.10.274.20">
    <property type="entry name" value="Phenylalanine ammonia-lyase 1, domain 3"/>
    <property type="match status" value="1"/>
</dbReference>
<evidence type="ECO:0000313" key="6">
    <source>
        <dbReference type="EMBL" id="PNR62389.1"/>
    </source>
</evidence>
<reference evidence="7" key="3">
    <citation type="submission" date="2020-12" db="UniProtKB">
        <authorList>
            <consortium name="EnsemblPlants"/>
        </authorList>
    </citation>
    <scope>IDENTIFICATION</scope>
</reference>
<dbReference type="EnsemblPlants" id="Pp3c1_18680V3.2">
    <property type="protein sequence ID" value="Pp3c1_18680V3.2"/>
    <property type="gene ID" value="Pp3c1_18680"/>
</dbReference>
<dbReference type="EnsemblPlants" id="Pp3c1_18680V3.1">
    <property type="protein sequence ID" value="Pp3c1_18680V3.1"/>
    <property type="gene ID" value="Pp3c1_18680"/>
</dbReference>
<dbReference type="EMBL" id="ABEU02000001">
    <property type="protein sequence ID" value="PNR62389.1"/>
    <property type="molecule type" value="Genomic_DNA"/>
</dbReference>
<reference evidence="6 8" key="2">
    <citation type="journal article" date="2018" name="Plant J.">
        <title>The Physcomitrella patens chromosome-scale assembly reveals moss genome structure and evolution.</title>
        <authorList>
            <person name="Lang D."/>
            <person name="Ullrich K.K."/>
            <person name="Murat F."/>
            <person name="Fuchs J."/>
            <person name="Jenkins J."/>
            <person name="Haas F.B."/>
            <person name="Piednoel M."/>
            <person name="Gundlach H."/>
            <person name="Van Bel M."/>
            <person name="Meyberg R."/>
            <person name="Vives C."/>
            <person name="Morata J."/>
            <person name="Symeonidi A."/>
            <person name="Hiss M."/>
            <person name="Muchero W."/>
            <person name="Kamisugi Y."/>
            <person name="Saleh O."/>
            <person name="Blanc G."/>
            <person name="Decker E.L."/>
            <person name="van Gessel N."/>
            <person name="Grimwood J."/>
            <person name="Hayes R.D."/>
            <person name="Graham S.W."/>
            <person name="Gunter L.E."/>
            <person name="McDaniel S.F."/>
            <person name="Hoernstein S.N.W."/>
            <person name="Larsson A."/>
            <person name="Li F.W."/>
            <person name="Perroud P.F."/>
            <person name="Phillips J."/>
            <person name="Ranjan P."/>
            <person name="Rokshar D.S."/>
            <person name="Rothfels C.J."/>
            <person name="Schneider L."/>
            <person name="Shu S."/>
            <person name="Stevenson D.W."/>
            <person name="Thummler F."/>
            <person name="Tillich M."/>
            <person name="Villarreal Aguilar J.C."/>
            <person name="Widiez T."/>
            <person name="Wong G.K."/>
            <person name="Wymore A."/>
            <person name="Zhang Y."/>
            <person name="Zimmer A.D."/>
            <person name="Quatrano R.S."/>
            <person name="Mayer K.F.X."/>
            <person name="Goodstein D."/>
            <person name="Casacuberta J.M."/>
            <person name="Vandepoele K."/>
            <person name="Reski R."/>
            <person name="Cuming A.C."/>
            <person name="Tuskan G.A."/>
            <person name="Maumus F."/>
            <person name="Salse J."/>
            <person name="Schmutz J."/>
            <person name="Rensing S.A."/>
        </authorList>
    </citation>
    <scope>NUCLEOTIDE SEQUENCE [LARGE SCALE GENOMIC DNA]</scope>
    <source>
        <strain evidence="7 8">cv. Gransden 2004</strain>
    </source>
</reference>
<evidence type="ECO:0000256" key="3">
    <source>
        <dbReference type="ARBA" id="ARBA00023051"/>
    </source>
</evidence>
<dbReference type="GO" id="GO:0016829">
    <property type="term" value="F:lyase activity"/>
    <property type="evidence" value="ECO:0007669"/>
    <property type="project" value="UniProtKB-KW"/>
</dbReference>
<comment type="pathway">
    <text evidence="1">Phenylpropanoid metabolism; trans-cinnamate biosynthesis; trans-cinnamate from L-phenylalanine: step 1/1.</text>
</comment>
<feature type="compositionally biased region" description="Basic and acidic residues" evidence="5">
    <location>
        <begin position="10"/>
        <end position="23"/>
    </location>
</feature>
<dbReference type="Gramene" id="Pp3c1_18680V3.2">
    <property type="protein sequence ID" value="Pp3c1_18680V3.2"/>
    <property type="gene ID" value="Pp3c1_18680"/>
</dbReference>
<dbReference type="InterPro" id="IPR008948">
    <property type="entry name" value="L-Aspartase-like"/>
</dbReference>
<dbReference type="GO" id="GO:0009800">
    <property type="term" value="P:cinnamic acid biosynthetic process"/>
    <property type="evidence" value="ECO:0007669"/>
    <property type="project" value="UniProtKB-UniPathway"/>
</dbReference>
<organism evidence="6">
    <name type="scientific">Physcomitrium patens</name>
    <name type="common">Spreading-leaved earth moss</name>
    <name type="synonym">Physcomitrella patens</name>
    <dbReference type="NCBI Taxonomy" id="3218"/>
    <lineage>
        <taxon>Eukaryota</taxon>
        <taxon>Viridiplantae</taxon>
        <taxon>Streptophyta</taxon>
        <taxon>Embryophyta</taxon>
        <taxon>Bryophyta</taxon>
        <taxon>Bryophytina</taxon>
        <taxon>Bryopsida</taxon>
        <taxon>Funariidae</taxon>
        <taxon>Funariales</taxon>
        <taxon>Funariaceae</taxon>
        <taxon>Physcomitrium</taxon>
    </lineage>
</organism>
<evidence type="ECO:0000313" key="7">
    <source>
        <dbReference type="EnsemblPlants" id="Pp3c1_18680V3.1"/>
    </source>
</evidence>
<dbReference type="Gene3D" id="1.20.200.10">
    <property type="entry name" value="Fumarase/aspartase (Central domain)"/>
    <property type="match status" value="1"/>
</dbReference>
<dbReference type="PANTHER" id="PTHR10362">
    <property type="entry name" value="HISTIDINE AMMONIA-LYASE"/>
    <property type="match status" value="1"/>
</dbReference>
<dbReference type="Gramene" id="Pp3c1_18680V3.1">
    <property type="protein sequence ID" value="Pp3c1_18680V3.1"/>
    <property type="gene ID" value="Pp3c1_18680"/>
</dbReference>
<evidence type="ECO:0008006" key="9">
    <source>
        <dbReference type="Google" id="ProtNLM"/>
    </source>
</evidence>
<accession>A0A2K1L8M6</accession>
<dbReference type="UniPathway" id="UPA00713">
    <property type="reaction ID" value="UER00725"/>
</dbReference>
<keyword evidence="8" id="KW-1185">Reference proteome</keyword>